<dbReference type="AlphaFoldDB" id="A0AAP0NPG0"/>
<dbReference type="Proteomes" id="UP001419268">
    <property type="component" value="Unassembled WGS sequence"/>
</dbReference>
<accession>A0AAP0NPG0</accession>
<dbReference type="EMBL" id="JBBNAG010000008">
    <property type="protein sequence ID" value="KAK9111521.1"/>
    <property type="molecule type" value="Genomic_DNA"/>
</dbReference>
<evidence type="ECO:0000313" key="2">
    <source>
        <dbReference type="EMBL" id="KAK9111521.1"/>
    </source>
</evidence>
<evidence type="ECO:0000256" key="1">
    <source>
        <dbReference type="SAM" id="MobiDB-lite"/>
    </source>
</evidence>
<gene>
    <name evidence="2" type="ORF">Scep_019040</name>
</gene>
<protein>
    <submittedName>
        <fullName evidence="2">Uncharacterized protein</fullName>
    </submittedName>
</protein>
<organism evidence="2 3">
    <name type="scientific">Stephania cephalantha</name>
    <dbReference type="NCBI Taxonomy" id="152367"/>
    <lineage>
        <taxon>Eukaryota</taxon>
        <taxon>Viridiplantae</taxon>
        <taxon>Streptophyta</taxon>
        <taxon>Embryophyta</taxon>
        <taxon>Tracheophyta</taxon>
        <taxon>Spermatophyta</taxon>
        <taxon>Magnoliopsida</taxon>
        <taxon>Ranunculales</taxon>
        <taxon>Menispermaceae</taxon>
        <taxon>Menispermoideae</taxon>
        <taxon>Cissampelideae</taxon>
        <taxon>Stephania</taxon>
    </lineage>
</organism>
<keyword evidence="3" id="KW-1185">Reference proteome</keyword>
<proteinExistence type="predicted"/>
<reference evidence="2 3" key="1">
    <citation type="submission" date="2024-01" db="EMBL/GenBank/DDBJ databases">
        <title>Genome assemblies of Stephania.</title>
        <authorList>
            <person name="Yang L."/>
        </authorList>
    </citation>
    <scope>NUCLEOTIDE SEQUENCE [LARGE SCALE GENOMIC DNA]</scope>
    <source>
        <strain evidence="2">JXDWG</strain>
        <tissue evidence="2">Leaf</tissue>
    </source>
</reference>
<feature type="region of interest" description="Disordered" evidence="1">
    <location>
        <begin position="24"/>
        <end position="44"/>
    </location>
</feature>
<evidence type="ECO:0000313" key="3">
    <source>
        <dbReference type="Proteomes" id="UP001419268"/>
    </source>
</evidence>
<comment type="caution">
    <text evidence="2">The sequence shown here is derived from an EMBL/GenBank/DDBJ whole genome shotgun (WGS) entry which is preliminary data.</text>
</comment>
<feature type="compositionally biased region" description="Acidic residues" evidence="1">
    <location>
        <begin position="104"/>
        <end position="116"/>
    </location>
</feature>
<sequence length="116" mass="13180">MRLSCIYLSWRVTTNGAHIDLGGHHQSRARRHAGAGSSWPMSARDEPIKQLRGDIKPMQRSFLRVINDKTLDRDQLHEMQGRLGRMEQALMDRLGISFAPPADPDNDSETNQDLDD</sequence>
<feature type="region of interest" description="Disordered" evidence="1">
    <location>
        <begin position="96"/>
        <end position="116"/>
    </location>
</feature>
<name>A0AAP0NPG0_9MAGN</name>